<accession>A0AAV5I6T8</accession>
<feature type="region of interest" description="Disordered" evidence="1">
    <location>
        <begin position="15"/>
        <end position="47"/>
    </location>
</feature>
<keyword evidence="3" id="KW-1185">Reference proteome</keyword>
<evidence type="ECO:0000256" key="1">
    <source>
        <dbReference type="SAM" id="MobiDB-lite"/>
    </source>
</evidence>
<proteinExistence type="predicted"/>
<dbReference type="GO" id="GO:0009553">
    <property type="term" value="P:embryo sac development"/>
    <property type="evidence" value="ECO:0007669"/>
    <property type="project" value="TreeGrafter"/>
</dbReference>
<dbReference type="AlphaFoldDB" id="A0AAV5I6T8"/>
<dbReference type="InterPro" id="IPR034546">
    <property type="entry name" value="PAIR1"/>
</dbReference>
<dbReference type="GO" id="GO:0005634">
    <property type="term" value="C:nucleus"/>
    <property type="evidence" value="ECO:0007669"/>
    <property type="project" value="TreeGrafter"/>
</dbReference>
<evidence type="ECO:0000313" key="3">
    <source>
        <dbReference type="Proteomes" id="UP001054252"/>
    </source>
</evidence>
<protein>
    <recommendedName>
        <fullName evidence="4">Protein PAIR1</fullName>
    </recommendedName>
</protein>
<dbReference type="EMBL" id="BPVZ01000010">
    <property type="protein sequence ID" value="GKU96848.1"/>
    <property type="molecule type" value="Genomic_DNA"/>
</dbReference>
<name>A0AAV5I6T8_9ROSI</name>
<evidence type="ECO:0008006" key="4">
    <source>
        <dbReference type="Google" id="ProtNLM"/>
    </source>
</evidence>
<sequence>MKLKINKACDLSSISVLPPHSRRSNTVPSGPQASQLRSQPSQQSFSLGFSPQPAFFSQISQNSFDEVLTTDLRFGSQERENSVKKASCLPQINTTREENQMPISRSSANQMRKWNASSASEHRYQISEELEHRLGMIGTSINRFGMILDSVQSDVMQVNKGTKELLLETDGIRQRLISEDASLQLMIKGLEDIKTNLDGVMKSISDQLSNRMCLDKLEQIFLLLSTLPTQIEASLFKLQNKLQNFFTKEIQAILGSLKTLKQNSSVAAAIPLKYTGSCDTSERKQQPLKKYVASSILFCRHCHTHLEWFSALSQPLVQYNQMCFTAFVGNFEINPAMHSKAHVQSVLPPKTEMGGWNLVKAEQSMFTRRSSFKENKKKGVSCTQQGRECRVTIESNEEIDEGFSCFLGGKERDTTINSLHEAKQQADRILRRARRQKRKYCNPIIIN</sequence>
<dbReference type="PANTHER" id="PTHR37695">
    <property type="entry name" value="RECOMBINATION INITIATION DEFECTS 3-RELATED"/>
    <property type="match status" value="1"/>
</dbReference>
<dbReference type="Proteomes" id="UP001054252">
    <property type="component" value="Unassembled WGS sequence"/>
</dbReference>
<organism evidence="2 3">
    <name type="scientific">Rubroshorea leprosula</name>
    <dbReference type="NCBI Taxonomy" id="152421"/>
    <lineage>
        <taxon>Eukaryota</taxon>
        <taxon>Viridiplantae</taxon>
        <taxon>Streptophyta</taxon>
        <taxon>Embryophyta</taxon>
        <taxon>Tracheophyta</taxon>
        <taxon>Spermatophyta</taxon>
        <taxon>Magnoliopsida</taxon>
        <taxon>eudicotyledons</taxon>
        <taxon>Gunneridae</taxon>
        <taxon>Pentapetalae</taxon>
        <taxon>rosids</taxon>
        <taxon>malvids</taxon>
        <taxon>Malvales</taxon>
        <taxon>Dipterocarpaceae</taxon>
        <taxon>Rubroshorea</taxon>
    </lineage>
</organism>
<dbReference type="GO" id="GO:0042138">
    <property type="term" value="P:meiotic DNA double-strand break formation"/>
    <property type="evidence" value="ECO:0007669"/>
    <property type="project" value="TreeGrafter"/>
</dbReference>
<dbReference type="PANTHER" id="PTHR37695:SF1">
    <property type="entry name" value="RECOMBINATION INITIATION DEFECTS 3-RELATED"/>
    <property type="match status" value="1"/>
</dbReference>
<comment type="caution">
    <text evidence="2">The sequence shown here is derived from an EMBL/GenBank/DDBJ whole genome shotgun (WGS) entry which is preliminary data.</text>
</comment>
<gene>
    <name evidence="2" type="ORF">SLEP1_g10037</name>
</gene>
<dbReference type="GO" id="GO:0070192">
    <property type="term" value="P:chromosome organization involved in meiotic cell cycle"/>
    <property type="evidence" value="ECO:0007669"/>
    <property type="project" value="InterPro"/>
</dbReference>
<feature type="compositionally biased region" description="Polar residues" evidence="1">
    <location>
        <begin position="24"/>
        <end position="47"/>
    </location>
</feature>
<dbReference type="GO" id="GO:0009556">
    <property type="term" value="P:microsporogenesis"/>
    <property type="evidence" value="ECO:0007669"/>
    <property type="project" value="TreeGrafter"/>
</dbReference>
<evidence type="ECO:0000313" key="2">
    <source>
        <dbReference type="EMBL" id="GKU96848.1"/>
    </source>
</evidence>
<reference evidence="2 3" key="1">
    <citation type="journal article" date="2021" name="Commun. Biol.">
        <title>The genome of Shorea leprosula (Dipterocarpaceae) highlights the ecological relevance of drought in aseasonal tropical rainforests.</title>
        <authorList>
            <person name="Ng K.K.S."/>
            <person name="Kobayashi M.J."/>
            <person name="Fawcett J.A."/>
            <person name="Hatakeyama M."/>
            <person name="Paape T."/>
            <person name="Ng C.H."/>
            <person name="Ang C.C."/>
            <person name="Tnah L.H."/>
            <person name="Lee C.T."/>
            <person name="Nishiyama T."/>
            <person name="Sese J."/>
            <person name="O'Brien M.J."/>
            <person name="Copetti D."/>
            <person name="Mohd Noor M.I."/>
            <person name="Ong R.C."/>
            <person name="Putra M."/>
            <person name="Sireger I.Z."/>
            <person name="Indrioko S."/>
            <person name="Kosugi Y."/>
            <person name="Izuno A."/>
            <person name="Isagi Y."/>
            <person name="Lee S.L."/>
            <person name="Shimizu K.K."/>
        </authorList>
    </citation>
    <scope>NUCLEOTIDE SEQUENCE [LARGE SCALE GENOMIC DNA]</scope>
    <source>
        <strain evidence="2">214</strain>
    </source>
</reference>